<feature type="region of interest" description="Disordered" evidence="6">
    <location>
        <begin position="113"/>
        <end position="134"/>
    </location>
</feature>
<evidence type="ECO:0000256" key="4">
    <source>
        <dbReference type="ARBA" id="ARBA00023163"/>
    </source>
</evidence>
<dbReference type="InterPro" id="IPR015300">
    <property type="entry name" value="DNA-bd_pseudobarrel_sf"/>
</dbReference>
<feature type="compositionally biased region" description="Basic and acidic residues" evidence="6">
    <location>
        <begin position="16"/>
        <end position="27"/>
    </location>
</feature>
<evidence type="ECO:0000259" key="7">
    <source>
        <dbReference type="PROSITE" id="PS50863"/>
    </source>
</evidence>
<dbReference type="SUPFAM" id="SSF101936">
    <property type="entry name" value="DNA-binding pseudobarrel domain"/>
    <property type="match status" value="1"/>
</dbReference>
<evidence type="ECO:0000256" key="5">
    <source>
        <dbReference type="ARBA" id="ARBA00023242"/>
    </source>
</evidence>
<evidence type="ECO:0000313" key="9">
    <source>
        <dbReference type="Proteomes" id="UP001231189"/>
    </source>
</evidence>
<dbReference type="AlphaFoldDB" id="A0AAD8T8I4"/>
<keyword evidence="3" id="KW-0238">DNA-binding</keyword>
<dbReference type="PANTHER" id="PTHR31920:SF135">
    <property type="entry name" value="B3 DOMAIN-CONTAINING PROTEIN OS03G0621600-RELATED"/>
    <property type="match status" value="1"/>
</dbReference>
<evidence type="ECO:0000256" key="3">
    <source>
        <dbReference type="ARBA" id="ARBA00023125"/>
    </source>
</evidence>
<dbReference type="Pfam" id="PF02362">
    <property type="entry name" value="B3"/>
    <property type="match status" value="1"/>
</dbReference>
<dbReference type="PANTHER" id="PTHR31920">
    <property type="entry name" value="B3 DOMAIN-CONTAINING"/>
    <property type="match status" value="1"/>
</dbReference>
<feature type="domain" description="TF-B3" evidence="7">
    <location>
        <begin position="145"/>
        <end position="237"/>
    </location>
</feature>
<dbReference type="EMBL" id="JAUUTY010000002">
    <property type="protein sequence ID" value="KAK1677036.1"/>
    <property type="molecule type" value="Genomic_DNA"/>
</dbReference>
<evidence type="ECO:0000313" key="8">
    <source>
        <dbReference type="EMBL" id="KAK1677036.1"/>
    </source>
</evidence>
<keyword evidence="4" id="KW-0804">Transcription</keyword>
<organism evidence="8 9">
    <name type="scientific">Lolium multiflorum</name>
    <name type="common">Italian ryegrass</name>
    <name type="synonym">Lolium perenne subsp. multiflorum</name>
    <dbReference type="NCBI Taxonomy" id="4521"/>
    <lineage>
        <taxon>Eukaryota</taxon>
        <taxon>Viridiplantae</taxon>
        <taxon>Streptophyta</taxon>
        <taxon>Embryophyta</taxon>
        <taxon>Tracheophyta</taxon>
        <taxon>Spermatophyta</taxon>
        <taxon>Magnoliopsida</taxon>
        <taxon>Liliopsida</taxon>
        <taxon>Poales</taxon>
        <taxon>Poaceae</taxon>
        <taxon>BOP clade</taxon>
        <taxon>Pooideae</taxon>
        <taxon>Poodae</taxon>
        <taxon>Poeae</taxon>
        <taxon>Poeae Chloroplast Group 2 (Poeae type)</taxon>
        <taxon>Loliodinae</taxon>
        <taxon>Loliinae</taxon>
        <taxon>Lolium</taxon>
    </lineage>
</organism>
<dbReference type="PROSITE" id="PS50863">
    <property type="entry name" value="B3"/>
    <property type="match status" value="1"/>
</dbReference>
<accession>A0AAD8T8I4</accession>
<keyword evidence="9" id="KW-1185">Reference proteome</keyword>
<name>A0AAD8T8I4_LOLMU</name>
<evidence type="ECO:0000256" key="1">
    <source>
        <dbReference type="ARBA" id="ARBA00004123"/>
    </source>
</evidence>
<comment type="caution">
    <text evidence="8">The sequence shown here is derived from an EMBL/GenBank/DDBJ whole genome shotgun (WGS) entry which is preliminary data.</text>
</comment>
<sequence>MVDLATAPQHPCSPIKGDHPSSIEHTRLPSSHSPPPLHSLDRRRSCSNLEIGAAEALVKSPDCTAPAATSCFAVVHHFVEHTANPRWSRLPRLTVCLHWEAKLMGRGAYTRTEKLKLGSPETPEEGRSKKRRAANVGHYQPDVGPDQFLRIVFKPTFSRLRIPQDFVRWFREITSNIILKTNTGCNWRMTTAREGDDVYIDQGWAAFAIAHQLQVGQFLIFKRVSSFEYSVVIFDYTCTEVMTRCGYHGDATRCVFFESYV</sequence>
<evidence type="ECO:0000256" key="2">
    <source>
        <dbReference type="ARBA" id="ARBA00023015"/>
    </source>
</evidence>
<dbReference type="InterPro" id="IPR003340">
    <property type="entry name" value="B3_DNA-bd"/>
</dbReference>
<keyword evidence="2" id="KW-0805">Transcription regulation</keyword>
<dbReference type="CDD" id="cd10017">
    <property type="entry name" value="B3_DNA"/>
    <property type="match status" value="1"/>
</dbReference>
<protein>
    <recommendedName>
        <fullName evidence="7">TF-B3 domain-containing protein</fullName>
    </recommendedName>
</protein>
<dbReference type="InterPro" id="IPR050655">
    <property type="entry name" value="Plant_B3_domain"/>
</dbReference>
<dbReference type="SMART" id="SM01019">
    <property type="entry name" value="B3"/>
    <property type="match status" value="1"/>
</dbReference>
<gene>
    <name evidence="8" type="ORF">QYE76_037884</name>
</gene>
<dbReference type="GO" id="GO:0003677">
    <property type="term" value="F:DNA binding"/>
    <property type="evidence" value="ECO:0007669"/>
    <property type="project" value="UniProtKB-KW"/>
</dbReference>
<feature type="region of interest" description="Disordered" evidence="6">
    <location>
        <begin position="1"/>
        <end position="42"/>
    </location>
</feature>
<dbReference type="Proteomes" id="UP001231189">
    <property type="component" value="Unassembled WGS sequence"/>
</dbReference>
<dbReference type="GO" id="GO:0005634">
    <property type="term" value="C:nucleus"/>
    <property type="evidence" value="ECO:0007669"/>
    <property type="project" value="UniProtKB-SubCell"/>
</dbReference>
<comment type="subcellular location">
    <subcellularLocation>
        <location evidence="1">Nucleus</location>
    </subcellularLocation>
</comment>
<keyword evidence="5" id="KW-0539">Nucleus</keyword>
<reference evidence="8" key="1">
    <citation type="submission" date="2023-07" db="EMBL/GenBank/DDBJ databases">
        <title>A chromosome-level genome assembly of Lolium multiflorum.</title>
        <authorList>
            <person name="Chen Y."/>
            <person name="Copetti D."/>
            <person name="Kolliker R."/>
            <person name="Studer B."/>
        </authorList>
    </citation>
    <scope>NUCLEOTIDE SEQUENCE</scope>
    <source>
        <strain evidence="8">02402/16</strain>
        <tissue evidence="8">Leaf</tissue>
    </source>
</reference>
<evidence type="ECO:0000256" key="6">
    <source>
        <dbReference type="SAM" id="MobiDB-lite"/>
    </source>
</evidence>
<proteinExistence type="predicted"/>
<dbReference type="Gene3D" id="2.40.330.10">
    <property type="entry name" value="DNA-binding pseudobarrel domain"/>
    <property type="match status" value="1"/>
</dbReference>